<evidence type="ECO:0000256" key="3">
    <source>
        <dbReference type="ARBA" id="ARBA00023136"/>
    </source>
</evidence>
<dbReference type="AlphaFoldDB" id="A0A315VLG2"/>
<evidence type="ECO:0000256" key="1">
    <source>
        <dbReference type="ARBA" id="ARBA00004370"/>
    </source>
</evidence>
<protein>
    <recommendedName>
        <fullName evidence="7">Ig-like domain-containing protein</fullName>
    </recommendedName>
</protein>
<dbReference type="EMBL" id="NHOQ01002027">
    <property type="protein sequence ID" value="PWA19995.1"/>
    <property type="molecule type" value="Genomic_DNA"/>
</dbReference>
<accession>A0A315VLG2</accession>
<keyword evidence="3 6" id="KW-0472">Membrane</keyword>
<proteinExistence type="predicted"/>
<dbReference type="PANTHER" id="PTHR12080">
    <property type="entry name" value="SIGNALING LYMPHOCYTIC ACTIVATION MOLECULE"/>
    <property type="match status" value="1"/>
</dbReference>
<sequence length="361" mass="40099">MNPALQWFSRNITCYRDSKGKYTCCCDLDKESGSLIINNLTLDDKPVPKPTISVDCNNEKTACNLTCEANITSEFGPNEYKPFQQGAIIYVIKMSDGWFEGRTFLATRIMSVFRTFFAVLLVYLMAQKSCATVIYAKVGDSVVLHPGRSFTPITSISWGHEMSPILEWFGKDIIPYKSYKGRSDMEKTTGSLIIHNLSVEDTGRYTPKINSLVLNPVVLKVIEPVPKPMVLLKCNDRRTLCDLTCKANTSPQFGPVTYKWEAGNKVVSTDNQLSLTVKDLRRAYTCKVKNPVSTSTSDEVAAPIKEGVHPAAVVVPVVLVVLVLVVAGGYVKHRKEQKQAQNVEEPPDEMPAIDLKPVRGN</sequence>
<feature type="region of interest" description="Disordered" evidence="5">
    <location>
        <begin position="335"/>
        <end position="361"/>
    </location>
</feature>
<evidence type="ECO:0000313" key="9">
    <source>
        <dbReference type="Proteomes" id="UP000250572"/>
    </source>
</evidence>
<dbReference type="Proteomes" id="UP000250572">
    <property type="component" value="Unassembled WGS sequence"/>
</dbReference>
<dbReference type="GO" id="GO:0016020">
    <property type="term" value="C:membrane"/>
    <property type="evidence" value="ECO:0007669"/>
    <property type="project" value="UniProtKB-SubCell"/>
</dbReference>
<evidence type="ECO:0000256" key="5">
    <source>
        <dbReference type="SAM" id="MobiDB-lite"/>
    </source>
</evidence>
<keyword evidence="9" id="KW-1185">Reference proteome</keyword>
<organism evidence="8 9">
    <name type="scientific">Gambusia affinis</name>
    <name type="common">Western mosquitofish</name>
    <name type="synonym">Heterandria affinis</name>
    <dbReference type="NCBI Taxonomy" id="33528"/>
    <lineage>
        <taxon>Eukaryota</taxon>
        <taxon>Metazoa</taxon>
        <taxon>Chordata</taxon>
        <taxon>Craniata</taxon>
        <taxon>Vertebrata</taxon>
        <taxon>Euteleostomi</taxon>
        <taxon>Actinopterygii</taxon>
        <taxon>Neopterygii</taxon>
        <taxon>Teleostei</taxon>
        <taxon>Neoteleostei</taxon>
        <taxon>Acanthomorphata</taxon>
        <taxon>Ovalentaria</taxon>
        <taxon>Atherinomorphae</taxon>
        <taxon>Cyprinodontiformes</taxon>
        <taxon>Poeciliidae</taxon>
        <taxon>Poeciliinae</taxon>
        <taxon>Gambusia</taxon>
    </lineage>
</organism>
<gene>
    <name evidence="8" type="ORF">CCH79_00020875</name>
</gene>
<evidence type="ECO:0000256" key="2">
    <source>
        <dbReference type="ARBA" id="ARBA00022729"/>
    </source>
</evidence>
<dbReference type="InterPro" id="IPR036179">
    <property type="entry name" value="Ig-like_dom_sf"/>
</dbReference>
<comment type="caution">
    <text evidence="8">The sequence shown here is derived from an EMBL/GenBank/DDBJ whole genome shotgun (WGS) entry which is preliminary data.</text>
</comment>
<dbReference type="CDD" id="cd00096">
    <property type="entry name" value="Ig"/>
    <property type="match status" value="1"/>
</dbReference>
<dbReference type="SUPFAM" id="SSF48726">
    <property type="entry name" value="Immunoglobulin"/>
    <property type="match status" value="2"/>
</dbReference>
<keyword evidence="4" id="KW-0325">Glycoprotein</keyword>
<keyword evidence="2" id="KW-0732">Signal</keyword>
<feature type="domain" description="Ig-like" evidence="7">
    <location>
        <begin position="226"/>
        <end position="297"/>
    </location>
</feature>
<keyword evidence="6" id="KW-0812">Transmembrane</keyword>
<evidence type="ECO:0000313" key="8">
    <source>
        <dbReference type="EMBL" id="PWA19995.1"/>
    </source>
</evidence>
<evidence type="ECO:0000256" key="6">
    <source>
        <dbReference type="SAM" id="Phobius"/>
    </source>
</evidence>
<keyword evidence="6" id="KW-1133">Transmembrane helix</keyword>
<dbReference type="InterPro" id="IPR013783">
    <property type="entry name" value="Ig-like_fold"/>
</dbReference>
<name>A0A315VLG2_GAMAF</name>
<dbReference type="InterPro" id="IPR015631">
    <property type="entry name" value="CD2/SLAM_rcpt"/>
</dbReference>
<evidence type="ECO:0000256" key="4">
    <source>
        <dbReference type="ARBA" id="ARBA00023180"/>
    </source>
</evidence>
<dbReference type="Gene3D" id="2.60.40.10">
    <property type="entry name" value="Immunoglobulins"/>
    <property type="match status" value="2"/>
</dbReference>
<dbReference type="InterPro" id="IPR007110">
    <property type="entry name" value="Ig-like_dom"/>
</dbReference>
<feature type="non-terminal residue" evidence="8">
    <location>
        <position position="361"/>
    </location>
</feature>
<dbReference type="PANTHER" id="PTHR12080:SF134">
    <property type="entry name" value="CD48 ANTIGEN"/>
    <property type="match status" value="1"/>
</dbReference>
<evidence type="ECO:0000259" key="7">
    <source>
        <dbReference type="PROSITE" id="PS50835"/>
    </source>
</evidence>
<dbReference type="PROSITE" id="PS50835">
    <property type="entry name" value="IG_LIKE"/>
    <property type="match status" value="1"/>
</dbReference>
<dbReference type="STRING" id="33528.ENSGAFP00000029791"/>
<reference evidence="8 9" key="1">
    <citation type="journal article" date="2018" name="G3 (Bethesda)">
        <title>A High-Quality Reference Genome for the Invasive Mosquitofish Gambusia affinis Using a Chicago Library.</title>
        <authorList>
            <person name="Hoffberg S.L."/>
            <person name="Troendle N.J."/>
            <person name="Glenn T.C."/>
            <person name="Mahmud O."/>
            <person name="Louha S."/>
            <person name="Chalopin D."/>
            <person name="Bennetzen J.L."/>
            <person name="Mauricio R."/>
        </authorList>
    </citation>
    <scope>NUCLEOTIDE SEQUENCE [LARGE SCALE GENOMIC DNA]</scope>
    <source>
        <strain evidence="8">NE01/NJP1002.9</strain>
        <tissue evidence="8">Muscle</tissue>
    </source>
</reference>
<comment type="subcellular location">
    <subcellularLocation>
        <location evidence="1">Membrane</location>
    </subcellularLocation>
</comment>
<feature type="transmembrane region" description="Helical" evidence="6">
    <location>
        <begin position="311"/>
        <end position="331"/>
    </location>
</feature>